<protein>
    <submittedName>
        <fullName evidence="6">Transcriptional regulatory protein uhpA</fullName>
    </submittedName>
</protein>
<keyword evidence="2" id="KW-0238">DNA-binding</keyword>
<dbReference type="PANTHER" id="PTHR44688">
    <property type="entry name" value="DNA-BINDING TRANSCRIPTIONAL ACTIVATOR DEVR_DOSR"/>
    <property type="match status" value="1"/>
</dbReference>
<accession>A0A448T445</accession>
<dbReference type="InterPro" id="IPR016032">
    <property type="entry name" value="Sig_transdc_resp-reg_C-effctor"/>
</dbReference>
<feature type="domain" description="HTH luxR-type" evidence="5">
    <location>
        <begin position="151"/>
        <end position="216"/>
    </location>
</feature>
<evidence type="ECO:0000313" key="6">
    <source>
        <dbReference type="EMBL" id="VEI74700.1"/>
    </source>
</evidence>
<dbReference type="Proteomes" id="UP000270487">
    <property type="component" value="Chromosome"/>
</dbReference>
<dbReference type="CDD" id="cd06170">
    <property type="entry name" value="LuxR_C_like"/>
    <property type="match status" value="1"/>
</dbReference>
<reference evidence="6 7" key="1">
    <citation type="submission" date="2018-12" db="EMBL/GenBank/DDBJ databases">
        <authorList>
            <consortium name="Pathogen Informatics"/>
        </authorList>
    </citation>
    <scope>NUCLEOTIDE SEQUENCE [LARGE SCALE GENOMIC DNA]</scope>
    <source>
        <strain evidence="6 7">NCTC13193</strain>
    </source>
</reference>
<keyword evidence="4" id="KW-0804">Transcription</keyword>
<evidence type="ECO:0000313" key="7">
    <source>
        <dbReference type="Proteomes" id="UP000270487"/>
    </source>
</evidence>
<keyword evidence="1" id="KW-0805">Transcription regulation</keyword>
<dbReference type="GO" id="GO:0003677">
    <property type="term" value="F:DNA binding"/>
    <property type="evidence" value="ECO:0007669"/>
    <property type="project" value="UniProtKB-KW"/>
</dbReference>
<proteinExistence type="predicted"/>
<name>A0A448T445_SERFO</name>
<evidence type="ECO:0000256" key="3">
    <source>
        <dbReference type="ARBA" id="ARBA00023159"/>
    </source>
</evidence>
<dbReference type="Gene3D" id="3.40.50.2300">
    <property type="match status" value="1"/>
</dbReference>
<dbReference type="GO" id="GO:0006355">
    <property type="term" value="P:regulation of DNA-templated transcription"/>
    <property type="evidence" value="ECO:0007669"/>
    <property type="project" value="InterPro"/>
</dbReference>
<evidence type="ECO:0000256" key="4">
    <source>
        <dbReference type="ARBA" id="ARBA00023163"/>
    </source>
</evidence>
<dbReference type="PANTHER" id="PTHR44688:SF16">
    <property type="entry name" value="DNA-BINDING TRANSCRIPTIONAL ACTIVATOR DEVR_DOSR"/>
    <property type="match status" value="1"/>
</dbReference>
<evidence type="ECO:0000256" key="1">
    <source>
        <dbReference type="ARBA" id="ARBA00023015"/>
    </source>
</evidence>
<sequence>MQPLSQKPLGLALMDRSPLTLTGLSCFLGTLNVANEIIVQETSMAGVAERLLYQPVDILITELNGLNETIAQCREVLLNLCAQQPELRVIVYTRSQTGEDLCKLLDVVNISVVSRGDELPLVGEFFHRVFNGERVLSPLIGSYLARTDPEDVSSLHHLTRCENDVLSFLFNGMSLREIAELQQRSIKTISAHKCNAMRKLQVKNDSELFSLRKTLASSLPVIDGWKSLDAPPCCHQVWRGIQQS</sequence>
<evidence type="ECO:0000259" key="5">
    <source>
        <dbReference type="PROSITE" id="PS50043"/>
    </source>
</evidence>
<evidence type="ECO:0000256" key="2">
    <source>
        <dbReference type="ARBA" id="ARBA00023125"/>
    </source>
</evidence>
<organism evidence="6 7">
    <name type="scientific">Serratia fonticola</name>
    <dbReference type="NCBI Taxonomy" id="47917"/>
    <lineage>
        <taxon>Bacteria</taxon>
        <taxon>Pseudomonadati</taxon>
        <taxon>Pseudomonadota</taxon>
        <taxon>Gammaproteobacteria</taxon>
        <taxon>Enterobacterales</taxon>
        <taxon>Yersiniaceae</taxon>
        <taxon>Serratia</taxon>
    </lineage>
</organism>
<dbReference type="SUPFAM" id="SSF46894">
    <property type="entry name" value="C-terminal effector domain of the bipartite response regulators"/>
    <property type="match status" value="1"/>
</dbReference>
<dbReference type="SMART" id="SM00421">
    <property type="entry name" value="HTH_LUXR"/>
    <property type="match status" value="1"/>
</dbReference>
<keyword evidence="3" id="KW-0010">Activator</keyword>
<gene>
    <name evidence="6" type="primary">uhpA_4</name>
    <name evidence="6" type="ORF">NCTC13193_04709</name>
</gene>
<dbReference type="EMBL" id="LR134492">
    <property type="protein sequence ID" value="VEI74700.1"/>
    <property type="molecule type" value="Genomic_DNA"/>
</dbReference>
<dbReference type="AlphaFoldDB" id="A0A448T445"/>
<dbReference type="Pfam" id="PF00196">
    <property type="entry name" value="GerE"/>
    <property type="match status" value="1"/>
</dbReference>
<dbReference type="PROSITE" id="PS50043">
    <property type="entry name" value="HTH_LUXR_2"/>
    <property type="match status" value="1"/>
</dbReference>
<dbReference type="PRINTS" id="PR00038">
    <property type="entry name" value="HTHLUXR"/>
</dbReference>
<dbReference type="InterPro" id="IPR000792">
    <property type="entry name" value="Tscrpt_reg_LuxR_C"/>
</dbReference>